<keyword evidence="1" id="KW-0472">Membrane</keyword>
<feature type="transmembrane region" description="Helical" evidence="1">
    <location>
        <begin position="96"/>
        <end position="120"/>
    </location>
</feature>
<dbReference type="EMBL" id="JGYX01000001">
    <property type="protein sequence ID" value="KFI61710.1"/>
    <property type="molecule type" value="Genomic_DNA"/>
</dbReference>
<evidence type="ECO:0000256" key="1">
    <source>
        <dbReference type="SAM" id="Phobius"/>
    </source>
</evidence>
<proteinExistence type="predicted"/>
<dbReference type="Pfam" id="PF13346">
    <property type="entry name" value="ABC2_membrane_5"/>
    <property type="match status" value="1"/>
</dbReference>
<evidence type="ECO:0008006" key="4">
    <source>
        <dbReference type="Google" id="ProtNLM"/>
    </source>
</evidence>
<dbReference type="Proteomes" id="UP000029046">
    <property type="component" value="Unassembled WGS sequence"/>
</dbReference>
<dbReference type="RefSeq" id="WP_033505797.1">
    <property type="nucleotide sequence ID" value="NZ_JGYX01000001.1"/>
</dbReference>
<dbReference type="AlphaFoldDB" id="A0A087ASG0"/>
<sequence>MKDASVAIRRAMRLDYQTITDSGLVSTLVTFLFPLLFPLIAFMVGTVGALALCLTLTVGYWALSAAGLFVNTSSVQCGRLSALVPVTRSHQVVGRYLSAGVLGVVCLAEIIVQIGLLWLIDVVWMPLPWQDDSTPVSVLPTGMVVGVAMAAFVAIVALEMPFYYAFEFTKASSWFWSAVFVVAGAFGVGIILIPDEVLHSMAESLAAMPGWMWGLIGVIGCSAAVAVSYAISRHIWLNKEL</sequence>
<reference evidence="2 3" key="1">
    <citation type="submission" date="2014-03" db="EMBL/GenBank/DDBJ databases">
        <title>Genomics of Bifidobacteria.</title>
        <authorList>
            <person name="Ventura M."/>
            <person name="Milani C."/>
            <person name="Lugli G.A."/>
        </authorList>
    </citation>
    <scope>NUCLEOTIDE SEQUENCE [LARGE SCALE GENOMIC DNA]</scope>
    <source>
        <strain evidence="2 3">LMG 11586</strain>
    </source>
</reference>
<dbReference type="OrthoDB" id="3231409at2"/>
<name>A0A087ASG0_9BIFI</name>
<feature type="transmembrane region" description="Helical" evidence="1">
    <location>
        <begin position="21"/>
        <end position="43"/>
    </location>
</feature>
<keyword evidence="1" id="KW-1133">Transmembrane helix</keyword>
<evidence type="ECO:0000313" key="3">
    <source>
        <dbReference type="Proteomes" id="UP000029046"/>
    </source>
</evidence>
<keyword evidence="1" id="KW-0812">Transmembrane</keyword>
<protein>
    <recommendedName>
        <fullName evidence="4">ABC-2 transporter permease</fullName>
    </recommendedName>
</protein>
<organism evidence="2 3">
    <name type="scientific">Bifidobacterium pullorum subsp. gallinarum</name>
    <dbReference type="NCBI Taxonomy" id="78344"/>
    <lineage>
        <taxon>Bacteria</taxon>
        <taxon>Bacillati</taxon>
        <taxon>Actinomycetota</taxon>
        <taxon>Actinomycetes</taxon>
        <taxon>Bifidobacteriales</taxon>
        <taxon>Bifidobacteriaceae</taxon>
        <taxon>Bifidobacterium</taxon>
    </lineage>
</organism>
<feature type="transmembrane region" description="Helical" evidence="1">
    <location>
        <begin position="213"/>
        <end position="231"/>
    </location>
</feature>
<evidence type="ECO:0000313" key="2">
    <source>
        <dbReference type="EMBL" id="KFI61710.1"/>
    </source>
</evidence>
<feature type="transmembrane region" description="Helical" evidence="1">
    <location>
        <begin position="140"/>
        <end position="162"/>
    </location>
</feature>
<comment type="caution">
    <text evidence="2">The sequence shown here is derived from an EMBL/GenBank/DDBJ whole genome shotgun (WGS) entry which is preliminary data.</text>
</comment>
<feature type="transmembrane region" description="Helical" evidence="1">
    <location>
        <begin position="174"/>
        <end position="193"/>
    </location>
</feature>
<dbReference type="InterPro" id="IPR025699">
    <property type="entry name" value="ABC2_memb-like"/>
</dbReference>
<keyword evidence="3" id="KW-1185">Reference proteome</keyword>
<feature type="transmembrane region" description="Helical" evidence="1">
    <location>
        <begin position="49"/>
        <end position="70"/>
    </location>
</feature>
<dbReference type="eggNOG" id="ENOG5031VTG">
    <property type="taxonomic scope" value="Bacteria"/>
</dbReference>
<gene>
    <name evidence="2" type="ORF">BIGA_0231</name>
</gene>
<accession>A0A087ASG0</accession>